<reference evidence="1" key="1">
    <citation type="journal article" date="2022" name="Front. Genet.">
        <title>Chromosome-Scale Assembly of the Dendrobium nobile Genome Provides Insights Into the Molecular Mechanism of the Biosynthesis of the Medicinal Active Ingredient of Dendrobium.</title>
        <authorList>
            <person name="Xu Q."/>
            <person name="Niu S.-C."/>
            <person name="Li K.-L."/>
            <person name="Zheng P.-J."/>
            <person name="Zhang X.-J."/>
            <person name="Jia Y."/>
            <person name="Liu Y."/>
            <person name="Niu Y.-X."/>
            <person name="Yu L.-H."/>
            <person name="Chen D.-F."/>
            <person name="Zhang G.-Q."/>
        </authorList>
    </citation>
    <scope>NUCLEOTIDE SEQUENCE</scope>
    <source>
        <tissue evidence="1">Leaf</tissue>
    </source>
</reference>
<keyword evidence="2" id="KW-1185">Reference proteome</keyword>
<dbReference type="Proteomes" id="UP000829196">
    <property type="component" value="Unassembled WGS sequence"/>
</dbReference>
<name>A0A8T3CB16_DENNO</name>
<accession>A0A8T3CB16</accession>
<sequence length="55" mass="6331">MYECVVSSLFLQFSLLQTDRMLTEPCMTDRAKLGHSPLIRKPRNPLALNPLEEII</sequence>
<dbReference type="EMBL" id="JAGYWB010000002">
    <property type="protein sequence ID" value="KAI0529419.1"/>
    <property type="molecule type" value="Genomic_DNA"/>
</dbReference>
<evidence type="ECO:0000313" key="2">
    <source>
        <dbReference type="Proteomes" id="UP000829196"/>
    </source>
</evidence>
<dbReference type="AlphaFoldDB" id="A0A8T3CB16"/>
<evidence type="ECO:0000313" key="1">
    <source>
        <dbReference type="EMBL" id="KAI0529419.1"/>
    </source>
</evidence>
<proteinExistence type="predicted"/>
<comment type="caution">
    <text evidence="1">The sequence shown here is derived from an EMBL/GenBank/DDBJ whole genome shotgun (WGS) entry which is preliminary data.</text>
</comment>
<gene>
    <name evidence="1" type="ORF">KFK09_001968</name>
</gene>
<organism evidence="1 2">
    <name type="scientific">Dendrobium nobile</name>
    <name type="common">Orchid</name>
    <dbReference type="NCBI Taxonomy" id="94219"/>
    <lineage>
        <taxon>Eukaryota</taxon>
        <taxon>Viridiplantae</taxon>
        <taxon>Streptophyta</taxon>
        <taxon>Embryophyta</taxon>
        <taxon>Tracheophyta</taxon>
        <taxon>Spermatophyta</taxon>
        <taxon>Magnoliopsida</taxon>
        <taxon>Liliopsida</taxon>
        <taxon>Asparagales</taxon>
        <taxon>Orchidaceae</taxon>
        <taxon>Epidendroideae</taxon>
        <taxon>Malaxideae</taxon>
        <taxon>Dendrobiinae</taxon>
        <taxon>Dendrobium</taxon>
    </lineage>
</organism>
<protein>
    <submittedName>
        <fullName evidence="1">Uncharacterized protein</fullName>
    </submittedName>
</protein>